<keyword evidence="13" id="KW-1185">Reference proteome</keyword>
<dbReference type="GO" id="GO:0006633">
    <property type="term" value="P:fatty acid biosynthetic process"/>
    <property type="evidence" value="ECO:0007669"/>
    <property type="project" value="UniProtKB-UniPathway"/>
</dbReference>
<dbReference type="PRINTS" id="PR00081">
    <property type="entry name" value="GDHRDH"/>
</dbReference>
<keyword evidence="5 8" id="KW-0560">Oxidoreductase</keyword>
<feature type="binding site" evidence="11">
    <location>
        <begin position="24"/>
        <end position="25"/>
    </location>
    <ligand>
        <name>NAD(+)</name>
        <dbReference type="ChEBI" id="CHEBI:57540"/>
    </ligand>
</feature>
<comment type="catalytic activity">
    <reaction evidence="8">
        <text>a 2,3-saturated acyl-[ACP] + NAD(+) = a (2E)-enoyl-[ACP] + NADH + H(+)</text>
        <dbReference type="Rhea" id="RHEA:10240"/>
        <dbReference type="Rhea" id="RHEA-COMP:9925"/>
        <dbReference type="Rhea" id="RHEA-COMP:9926"/>
        <dbReference type="ChEBI" id="CHEBI:15378"/>
        <dbReference type="ChEBI" id="CHEBI:57540"/>
        <dbReference type="ChEBI" id="CHEBI:57945"/>
        <dbReference type="ChEBI" id="CHEBI:78784"/>
        <dbReference type="ChEBI" id="CHEBI:78785"/>
        <dbReference type="EC" id="1.3.1.9"/>
    </reaction>
</comment>
<dbReference type="CDD" id="cd05372">
    <property type="entry name" value="ENR_SDR"/>
    <property type="match status" value="1"/>
</dbReference>
<evidence type="ECO:0000256" key="10">
    <source>
        <dbReference type="PIRSR" id="PIRSR000094-2"/>
    </source>
</evidence>
<dbReference type="EMBL" id="FOUO01000002">
    <property type="protein sequence ID" value="SFM31214.1"/>
    <property type="molecule type" value="Genomic_DNA"/>
</dbReference>
<dbReference type="PIRSF" id="PIRSF000094">
    <property type="entry name" value="Enoyl-ACP_rdct"/>
    <property type="match status" value="1"/>
</dbReference>
<evidence type="ECO:0000256" key="2">
    <source>
        <dbReference type="ARBA" id="ARBA00009233"/>
    </source>
</evidence>
<feature type="active site" description="Proton acceptor" evidence="9">
    <location>
        <position position="160"/>
    </location>
</feature>
<evidence type="ECO:0000256" key="6">
    <source>
        <dbReference type="ARBA" id="ARBA00023098"/>
    </source>
</evidence>
<keyword evidence="6" id="KW-0443">Lipid metabolism</keyword>
<dbReference type="STRING" id="195064.SAMN05421721_102239"/>
<accession>A0A1I4PTY4</accession>
<evidence type="ECO:0000256" key="1">
    <source>
        <dbReference type="ARBA" id="ARBA00005194"/>
    </source>
</evidence>
<feature type="binding site" evidence="11">
    <location>
        <position position="18"/>
    </location>
    <ligand>
        <name>NAD(+)</name>
        <dbReference type="ChEBI" id="CHEBI:57540"/>
    </ligand>
</feature>
<dbReference type="InterPro" id="IPR014358">
    <property type="entry name" value="Enoyl-ACP_Rdtase_NADH"/>
</dbReference>
<dbReference type="EC" id="1.3.1.9" evidence="8"/>
<evidence type="ECO:0000256" key="3">
    <source>
        <dbReference type="ARBA" id="ARBA00022516"/>
    </source>
</evidence>
<evidence type="ECO:0000313" key="12">
    <source>
        <dbReference type="EMBL" id="SFM31214.1"/>
    </source>
</evidence>
<reference evidence="12 13" key="1">
    <citation type="submission" date="2016-10" db="EMBL/GenBank/DDBJ databases">
        <authorList>
            <person name="de Groot N.N."/>
        </authorList>
    </citation>
    <scope>NUCLEOTIDE SEQUENCE [LARGE SCALE GENOMIC DNA]</scope>
    <source>
        <strain evidence="12 13">DSM 4180</strain>
    </source>
</reference>
<feature type="binding site" evidence="11">
    <location>
        <begin position="196"/>
        <end position="200"/>
    </location>
    <ligand>
        <name>NAD(+)</name>
        <dbReference type="ChEBI" id="CHEBI:57540"/>
    </ligand>
</feature>
<dbReference type="PANTHER" id="PTHR43159:SF2">
    <property type="entry name" value="ENOYL-[ACYL-CARRIER-PROTEIN] REDUCTASE [NADH], CHLOROPLASTIC"/>
    <property type="match status" value="1"/>
</dbReference>
<comment type="pathway">
    <text evidence="1">Lipid metabolism; fatty acid biosynthesis.</text>
</comment>
<name>A0A1I4PTY4_ECTMO</name>
<keyword evidence="3 8" id="KW-0444">Lipid biosynthesis</keyword>
<dbReference type="SUPFAM" id="SSF51735">
    <property type="entry name" value="NAD(P)-binding Rossmann-fold domains"/>
    <property type="match status" value="1"/>
</dbReference>
<dbReference type="Gene3D" id="3.40.50.720">
    <property type="entry name" value="NAD(P)-binding Rossmann-like Domain"/>
    <property type="match status" value="1"/>
</dbReference>
<dbReference type="Proteomes" id="UP000199556">
    <property type="component" value="Unassembled WGS sequence"/>
</dbReference>
<dbReference type="InterPro" id="IPR036291">
    <property type="entry name" value="NAD(P)-bd_dom_sf"/>
</dbReference>
<dbReference type="AlphaFoldDB" id="A0A1I4PTY4"/>
<evidence type="ECO:0000256" key="11">
    <source>
        <dbReference type="PIRSR" id="PIRSR000094-3"/>
    </source>
</evidence>
<proteinExistence type="inferred from homology"/>
<evidence type="ECO:0000256" key="5">
    <source>
        <dbReference type="ARBA" id="ARBA00023002"/>
    </source>
</evidence>
<gene>
    <name evidence="12" type="ORF">SAMN05421721_102239</name>
</gene>
<dbReference type="PANTHER" id="PTHR43159">
    <property type="entry name" value="ENOYL-[ACYL-CARRIER-PROTEIN] REDUCTASE"/>
    <property type="match status" value="1"/>
</dbReference>
<feature type="active site" description="Proton acceptor" evidence="9">
    <location>
        <position position="150"/>
    </location>
</feature>
<evidence type="ECO:0000313" key="13">
    <source>
        <dbReference type="Proteomes" id="UP000199556"/>
    </source>
</evidence>
<evidence type="ECO:0000256" key="9">
    <source>
        <dbReference type="PIRSR" id="PIRSR000094-1"/>
    </source>
</evidence>
<sequence>MTTQHPFSLAGKTGIVTGLANADSIAFGCARALHEAGAEMIATYGHAKAERHVTPLLEAMGHPELMLCDVQDEAQVEAVFQRAQERWGRLDFLIHSMAFANRDDLHGRVVDCSREGFAQAMDISCHSFLRLAQRAEPLMTAGGCLITLSYYGAEKVVPNYGLMGPVKAALEASVRYMADELGPAGIRVQAISPGPIRTRAASGIRDFEALAEDAEQRAPLRRLVSTEDVGRTAVFLISEAGQSLTGGTTYVDAGHHVKA</sequence>
<feature type="binding site" evidence="11">
    <location>
        <begin position="69"/>
        <end position="70"/>
    </location>
    <ligand>
        <name>NAD(+)</name>
        <dbReference type="ChEBI" id="CHEBI:57540"/>
    </ligand>
</feature>
<dbReference type="RefSeq" id="WP_090483636.1">
    <property type="nucleotide sequence ID" value="NZ_FOUO01000002.1"/>
</dbReference>
<dbReference type="OrthoDB" id="9803628at2"/>
<dbReference type="InterPro" id="IPR002347">
    <property type="entry name" value="SDR_fam"/>
</dbReference>
<dbReference type="NCBIfam" id="NF005717">
    <property type="entry name" value="PRK07533.1"/>
    <property type="match status" value="1"/>
</dbReference>
<organism evidence="12 13">
    <name type="scientific">Ectothiorhodospira mobilis</name>
    <dbReference type="NCBI Taxonomy" id="195064"/>
    <lineage>
        <taxon>Bacteria</taxon>
        <taxon>Pseudomonadati</taxon>
        <taxon>Pseudomonadota</taxon>
        <taxon>Gammaproteobacteria</taxon>
        <taxon>Chromatiales</taxon>
        <taxon>Ectothiorhodospiraceae</taxon>
        <taxon>Ectothiorhodospira</taxon>
    </lineage>
</organism>
<dbReference type="UniPathway" id="UPA00094"/>
<evidence type="ECO:0000256" key="8">
    <source>
        <dbReference type="PIRNR" id="PIRNR000094"/>
    </source>
</evidence>
<protein>
    <recommendedName>
        <fullName evidence="8">Enoyl-[acyl-carrier-protein] reductase [NADH]</fullName>
        <ecNumber evidence="8">1.3.1.9</ecNumber>
    </recommendedName>
</protein>
<dbReference type="Pfam" id="PF13561">
    <property type="entry name" value="adh_short_C2"/>
    <property type="match status" value="1"/>
</dbReference>
<comment type="similarity">
    <text evidence="2 8">Belongs to the short-chain dehydrogenases/reductases (SDR) family. FabI subfamily.</text>
</comment>
<feature type="binding site" evidence="11">
    <location>
        <position position="167"/>
    </location>
    <ligand>
        <name>NAD(+)</name>
        <dbReference type="ChEBI" id="CHEBI:57540"/>
    </ligand>
</feature>
<evidence type="ECO:0000256" key="4">
    <source>
        <dbReference type="ARBA" id="ARBA00022832"/>
    </source>
</evidence>
<keyword evidence="8 11" id="KW-0520">NAD</keyword>
<dbReference type="GO" id="GO:0004318">
    <property type="term" value="F:enoyl-[acyl-carrier-protein] reductase (NADH) activity"/>
    <property type="evidence" value="ECO:0007669"/>
    <property type="project" value="UniProtKB-EC"/>
</dbReference>
<feature type="binding site" evidence="11">
    <location>
        <position position="97"/>
    </location>
    <ligand>
        <name>NAD(+)</name>
        <dbReference type="ChEBI" id="CHEBI:57540"/>
    </ligand>
</feature>
<feature type="binding site" evidence="10">
    <location>
        <position position="100"/>
    </location>
    <ligand>
        <name>substrate</name>
    </ligand>
</feature>
<keyword evidence="7 8" id="KW-0275">Fatty acid biosynthesis</keyword>
<keyword evidence="4" id="KW-0276">Fatty acid metabolism</keyword>
<evidence type="ECO:0000256" key="7">
    <source>
        <dbReference type="ARBA" id="ARBA00023160"/>
    </source>
</evidence>